<dbReference type="AlphaFoldDB" id="U5DGK3"/>
<gene>
    <name evidence="2" type="ORF">AMTR_s00062p00071090</name>
</gene>
<feature type="region of interest" description="Disordered" evidence="1">
    <location>
        <begin position="85"/>
        <end position="134"/>
    </location>
</feature>
<name>U5DGK3_AMBTC</name>
<dbReference type="Gramene" id="ERN19543">
    <property type="protein sequence ID" value="ERN19543"/>
    <property type="gene ID" value="AMTR_s00062p00071090"/>
</dbReference>
<dbReference type="HOGENOM" id="CLU_159546_0_0_1"/>
<evidence type="ECO:0000313" key="2">
    <source>
        <dbReference type="EMBL" id="ERN19543.1"/>
    </source>
</evidence>
<accession>U5DGK3</accession>
<organism evidence="2 3">
    <name type="scientific">Amborella trichopoda</name>
    <dbReference type="NCBI Taxonomy" id="13333"/>
    <lineage>
        <taxon>Eukaryota</taxon>
        <taxon>Viridiplantae</taxon>
        <taxon>Streptophyta</taxon>
        <taxon>Embryophyta</taxon>
        <taxon>Tracheophyta</taxon>
        <taxon>Spermatophyta</taxon>
        <taxon>Magnoliopsida</taxon>
        <taxon>Amborellales</taxon>
        <taxon>Amborellaceae</taxon>
        <taxon>Amborella</taxon>
    </lineage>
</organism>
<evidence type="ECO:0000256" key="1">
    <source>
        <dbReference type="SAM" id="MobiDB-lite"/>
    </source>
</evidence>
<dbReference type="Proteomes" id="UP000017836">
    <property type="component" value="Unassembled WGS sequence"/>
</dbReference>
<protein>
    <submittedName>
        <fullName evidence="2">Uncharacterized protein</fullName>
    </submittedName>
</protein>
<sequence length="134" mass="14709">MVAMTLFPDDNALDDAELWAVIDSAVVSHSASKSNQSKSLALMGNPTNHYNLTPKTCTIPSISCRYQMPEAKGSRNSRFNYTMEEDPREGEVLQEQSIPHRPHKMLRSDAYESLGLQGGGGERKGGQKARILSG</sequence>
<proteinExistence type="predicted"/>
<keyword evidence="3" id="KW-1185">Reference proteome</keyword>
<reference evidence="3" key="1">
    <citation type="journal article" date="2013" name="Science">
        <title>The Amborella genome and the evolution of flowering plants.</title>
        <authorList>
            <consortium name="Amborella Genome Project"/>
        </authorList>
    </citation>
    <scope>NUCLEOTIDE SEQUENCE [LARGE SCALE GENOMIC DNA]</scope>
</reference>
<evidence type="ECO:0000313" key="3">
    <source>
        <dbReference type="Proteomes" id="UP000017836"/>
    </source>
</evidence>
<dbReference type="EMBL" id="KI392068">
    <property type="protein sequence ID" value="ERN19543.1"/>
    <property type="molecule type" value="Genomic_DNA"/>
</dbReference>